<evidence type="ECO:0000313" key="5">
    <source>
        <dbReference type="Proteomes" id="UP000000238"/>
    </source>
</evidence>
<dbReference type="AlphaFoldDB" id="Q2SQQ0"/>
<dbReference type="Gene3D" id="3.30.2320.80">
    <property type="match status" value="1"/>
</dbReference>
<dbReference type="GO" id="GO:0051604">
    <property type="term" value="P:protein maturation"/>
    <property type="evidence" value="ECO:0007669"/>
    <property type="project" value="InterPro"/>
</dbReference>
<evidence type="ECO:0000256" key="1">
    <source>
        <dbReference type="ARBA" id="ARBA00022596"/>
    </source>
</evidence>
<keyword evidence="2" id="KW-0479">Metal-binding</keyword>
<dbReference type="Proteomes" id="UP000000238">
    <property type="component" value="Chromosome"/>
</dbReference>
<dbReference type="GO" id="GO:0008270">
    <property type="term" value="F:zinc ion binding"/>
    <property type="evidence" value="ECO:0007669"/>
    <property type="project" value="TreeGrafter"/>
</dbReference>
<keyword evidence="3" id="KW-0862">Zinc</keyword>
<dbReference type="STRING" id="349521.HCH_00103"/>
<dbReference type="PANTHER" id="PTHR34535">
    <property type="entry name" value="HYDROGENASE MATURATION FACTOR HYPA"/>
    <property type="match status" value="1"/>
</dbReference>
<dbReference type="PIRSF" id="PIRSF004761">
    <property type="entry name" value="Hydrgn_mat_HypA"/>
    <property type="match status" value="1"/>
</dbReference>
<gene>
    <name evidence="4" type="primary">hypA</name>
    <name evidence="4" type="ordered locus">HCH_00103</name>
</gene>
<dbReference type="InterPro" id="IPR000688">
    <property type="entry name" value="HypA/HybF"/>
</dbReference>
<sequence length="107" mass="11631">MENVVQLIEDSAAKEGFQRVVKIVLEIGELSHIETSAMDFCFSAVAKGTVVENATLEYLSIPGAGQCPHCRQTTPLHQLYDPCAHCGKFGVQVTAGMEVRVHSVEVE</sequence>
<dbReference type="Pfam" id="PF01155">
    <property type="entry name" value="HypA"/>
    <property type="match status" value="1"/>
</dbReference>
<dbReference type="HOGENOM" id="CLU_126929_0_0_6"/>
<evidence type="ECO:0000256" key="3">
    <source>
        <dbReference type="ARBA" id="ARBA00022833"/>
    </source>
</evidence>
<name>Q2SQQ0_HAHCH</name>
<protein>
    <submittedName>
        <fullName evidence="4">Hydrogenase formation/expression protein HypA</fullName>
    </submittedName>
</protein>
<evidence type="ECO:0000256" key="2">
    <source>
        <dbReference type="ARBA" id="ARBA00022723"/>
    </source>
</evidence>
<organism evidence="4 5">
    <name type="scientific">Hahella chejuensis (strain KCTC 2396)</name>
    <dbReference type="NCBI Taxonomy" id="349521"/>
    <lineage>
        <taxon>Bacteria</taxon>
        <taxon>Pseudomonadati</taxon>
        <taxon>Pseudomonadota</taxon>
        <taxon>Gammaproteobacteria</taxon>
        <taxon>Oceanospirillales</taxon>
        <taxon>Hahellaceae</taxon>
        <taxon>Hahella</taxon>
    </lineage>
</organism>
<dbReference type="GO" id="GO:0016151">
    <property type="term" value="F:nickel cation binding"/>
    <property type="evidence" value="ECO:0007669"/>
    <property type="project" value="InterPro"/>
</dbReference>
<reference evidence="4 5" key="1">
    <citation type="journal article" date="2005" name="Nucleic Acids Res.">
        <title>Genomic blueprint of Hahella chejuensis, a marine microbe producing an algicidal agent.</title>
        <authorList>
            <person name="Jeong H."/>
            <person name="Yim J.H."/>
            <person name="Lee C."/>
            <person name="Choi S.-H."/>
            <person name="Park Y.K."/>
            <person name="Yoon S.H."/>
            <person name="Hur C.-G."/>
            <person name="Kang H.-Y."/>
            <person name="Kim D."/>
            <person name="Lee H.H."/>
            <person name="Park K.H."/>
            <person name="Park S.-H."/>
            <person name="Park H.-S."/>
            <person name="Lee H.K."/>
            <person name="Oh T.K."/>
            <person name="Kim J.F."/>
        </authorList>
    </citation>
    <scope>NUCLEOTIDE SEQUENCE [LARGE SCALE GENOMIC DNA]</scope>
    <source>
        <strain evidence="4 5">KCTC 2396</strain>
    </source>
</reference>
<dbReference type="KEGG" id="hch:HCH_00103"/>
<accession>Q2SQQ0</accession>
<dbReference type="PANTHER" id="PTHR34535:SF3">
    <property type="entry name" value="HYDROGENASE MATURATION FACTOR HYPA"/>
    <property type="match status" value="1"/>
</dbReference>
<dbReference type="EMBL" id="CP000155">
    <property type="protein sequence ID" value="ABC27024.1"/>
    <property type="molecule type" value="Genomic_DNA"/>
</dbReference>
<evidence type="ECO:0000313" key="4">
    <source>
        <dbReference type="EMBL" id="ABC27024.1"/>
    </source>
</evidence>
<keyword evidence="5" id="KW-1185">Reference proteome</keyword>
<keyword evidence="1" id="KW-0533">Nickel</keyword>
<dbReference type="eggNOG" id="COG0375">
    <property type="taxonomic scope" value="Bacteria"/>
</dbReference>
<proteinExistence type="predicted"/>